<accession>A0A3M0L2Q5</accession>
<gene>
    <name evidence="1" type="ORF">DUI87_03908</name>
</gene>
<comment type="caution">
    <text evidence="1">The sequence shown here is derived from an EMBL/GenBank/DDBJ whole genome shotgun (WGS) entry which is preliminary data.</text>
</comment>
<dbReference type="Proteomes" id="UP000269221">
    <property type="component" value="Unassembled WGS sequence"/>
</dbReference>
<proteinExistence type="predicted"/>
<dbReference type="Gene3D" id="3.40.50.12700">
    <property type="match status" value="1"/>
</dbReference>
<protein>
    <recommendedName>
        <fullName evidence="3">SGNH hydrolase-type esterase domain-containing protein</fullName>
    </recommendedName>
</protein>
<evidence type="ECO:0000313" key="1">
    <source>
        <dbReference type="EMBL" id="RMC19301.1"/>
    </source>
</evidence>
<dbReference type="EMBL" id="QRBI01000095">
    <property type="protein sequence ID" value="RMC19301.1"/>
    <property type="molecule type" value="Genomic_DNA"/>
</dbReference>
<evidence type="ECO:0000313" key="2">
    <source>
        <dbReference type="Proteomes" id="UP000269221"/>
    </source>
</evidence>
<dbReference type="STRING" id="333673.A0A3M0L2Q5"/>
<evidence type="ECO:0008006" key="3">
    <source>
        <dbReference type="Google" id="ProtNLM"/>
    </source>
</evidence>
<dbReference type="SUPFAM" id="SSF52266">
    <property type="entry name" value="SGNH hydrolase"/>
    <property type="match status" value="1"/>
</dbReference>
<organism evidence="1 2">
    <name type="scientific">Hirundo rustica rustica</name>
    <dbReference type="NCBI Taxonomy" id="333673"/>
    <lineage>
        <taxon>Eukaryota</taxon>
        <taxon>Metazoa</taxon>
        <taxon>Chordata</taxon>
        <taxon>Craniata</taxon>
        <taxon>Vertebrata</taxon>
        <taxon>Euteleostomi</taxon>
        <taxon>Archelosauria</taxon>
        <taxon>Archosauria</taxon>
        <taxon>Dinosauria</taxon>
        <taxon>Saurischia</taxon>
        <taxon>Theropoda</taxon>
        <taxon>Coelurosauria</taxon>
        <taxon>Aves</taxon>
        <taxon>Neognathae</taxon>
        <taxon>Neoaves</taxon>
        <taxon>Telluraves</taxon>
        <taxon>Australaves</taxon>
        <taxon>Passeriformes</taxon>
        <taxon>Sylvioidea</taxon>
        <taxon>Hirundinidae</taxon>
        <taxon>Hirundo</taxon>
    </lineage>
</organism>
<keyword evidence="2" id="KW-1185">Reference proteome</keyword>
<name>A0A3M0L2Q5_HIRRU</name>
<dbReference type="AlphaFoldDB" id="A0A3M0L2Q5"/>
<dbReference type="OrthoDB" id="9428842at2759"/>
<reference evidence="1 2" key="1">
    <citation type="submission" date="2018-07" db="EMBL/GenBank/DDBJ databases">
        <title>A high quality draft genome assembly of the barn swallow (H. rustica rustica).</title>
        <authorList>
            <person name="Formenti G."/>
            <person name="Chiara M."/>
            <person name="Poveda L."/>
            <person name="Francoijs K.-J."/>
            <person name="Bonisoli-Alquati A."/>
            <person name="Canova L."/>
            <person name="Gianfranceschi L."/>
            <person name="Horner D.S."/>
            <person name="Saino N."/>
        </authorList>
    </citation>
    <scope>NUCLEOTIDE SEQUENCE [LARGE SCALE GENOMIC DNA]</scope>
    <source>
        <strain evidence="1">Chelidonia</strain>
        <tissue evidence="1">Blood</tissue>
    </source>
</reference>
<sequence>MLGLMVFGDQNQGAVFLREFTLIRRESLQDDFLSDLLNNHKTEDPADSDEIEKRNVNTIKDFRALGQVVDMTGAQVVFCSVPFVAEKNDERSRRTHIINKWLEGWCHQQDFGFFDHGASFMAPALLEPDGIHLSVKGRRFLAHEFPPPLEEGVEEIDFLKKNICSRKDPNIVLIEGNSTDCTEVVTKETQESATVNYHYHGKRALIHFQGIHKDMKGF</sequence>